<organism evidence="2 3">
    <name type="scientific">Halogranum amylolyticum</name>
    <dbReference type="NCBI Taxonomy" id="660520"/>
    <lineage>
        <taxon>Archaea</taxon>
        <taxon>Methanobacteriati</taxon>
        <taxon>Methanobacteriota</taxon>
        <taxon>Stenosarchaea group</taxon>
        <taxon>Halobacteria</taxon>
        <taxon>Halobacteriales</taxon>
        <taxon>Haloferacaceae</taxon>
    </lineage>
</organism>
<proteinExistence type="predicted"/>
<sequence length="75" mass="8021">MSPSPRVRRSLTSIGIGLYLVWIGATVLLVGAQLGVLPRFDVVHQTVVAGAFVLTALGTLQLAKKGVEKTRTYVE</sequence>
<feature type="transmembrane region" description="Helical" evidence="1">
    <location>
        <begin position="42"/>
        <end position="63"/>
    </location>
</feature>
<evidence type="ECO:0000313" key="2">
    <source>
        <dbReference type="EMBL" id="SEO24922.1"/>
    </source>
</evidence>
<keyword evidence="1" id="KW-0472">Membrane</keyword>
<dbReference type="OrthoDB" id="378884at2157"/>
<gene>
    <name evidence="2" type="ORF">SAMN04487948_101331</name>
</gene>
<reference evidence="3" key="1">
    <citation type="submission" date="2016-10" db="EMBL/GenBank/DDBJ databases">
        <authorList>
            <person name="Varghese N."/>
            <person name="Submissions S."/>
        </authorList>
    </citation>
    <scope>NUCLEOTIDE SEQUENCE [LARGE SCALE GENOMIC DNA]</scope>
    <source>
        <strain evidence="3">CGMCC 1.10121</strain>
    </source>
</reference>
<dbReference type="Proteomes" id="UP000199126">
    <property type="component" value="Unassembled WGS sequence"/>
</dbReference>
<keyword evidence="1" id="KW-1133">Transmembrane helix</keyword>
<evidence type="ECO:0000256" key="1">
    <source>
        <dbReference type="SAM" id="Phobius"/>
    </source>
</evidence>
<feature type="transmembrane region" description="Helical" evidence="1">
    <location>
        <begin position="12"/>
        <end position="36"/>
    </location>
</feature>
<name>A0A1H8N5U9_9EURY</name>
<evidence type="ECO:0000313" key="3">
    <source>
        <dbReference type="Proteomes" id="UP000199126"/>
    </source>
</evidence>
<keyword evidence="1" id="KW-0812">Transmembrane</keyword>
<accession>A0A1H8N5U9</accession>
<protein>
    <submittedName>
        <fullName evidence="2">Uncharacterized protein</fullName>
    </submittedName>
</protein>
<dbReference type="AlphaFoldDB" id="A0A1H8N5U9"/>
<dbReference type="EMBL" id="FODV01000001">
    <property type="protein sequence ID" value="SEO24922.1"/>
    <property type="molecule type" value="Genomic_DNA"/>
</dbReference>
<keyword evidence="3" id="KW-1185">Reference proteome</keyword>
<dbReference type="RefSeq" id="WP_089820709.1">
    <property type="nucleotide sequence ID" value="NZ_FODV01000001.1"/>
</dbReference>